<comment type="caution">
    <text evidence="2">The sequence shown here is derived from an EMBL/GenBank/DDBJ whole genome shotgun (WGS) entry which is preliminary data.</text>
</comment>
<dbReference type="CDD" id="cd00130">
    <property type="entry name" value="PAS"/>
    <property type="match status" value="1"/>
</dbReference>
<dbReference type="Gene3D" id="3.30.450.20">
    <property type="entry name" value="PAS domain"/>
    <property type="match status" value="1"/>
</dbReference>
<dbReference type="PANTHER" id="PTHR44757">
    <property type="entry name" value="DIGUANYLATE CYCLASE DGCP"/>
    <property type="match status" value="1"/>
</dbReference>
<feature type="domain" description="GGDEF" evidence="1">
    <location>
        <begin position="331"/>
        <end position="454"/>
    </location>
</feature>
<dbReference type="CDD" id="cd01949">
    <property type="entry name" value="GGDEF"/>
    <property type="match status" value="1"/>
</dbReference>
<dbReference type="InterPro" id="IPR043128">
    <property type="entry name" value="Rev_trsase/Diguanyl_cyclase"/>
</dbReference>
<dbReference type="InterPro" id="IPR035965">
    <property type="entry name" value="PAS-like_dom_sf"/>
</dbReference>
<dbReference type="NCBIfam" id="TIGR00254">
    <property type="entry name" value="GGDEF"/>
    <property type="match status" value="1"/>
</dbReference>
<dbReference type="Gene3D" id="3.30.70.270">
    <property type="match status" value="1"/>
</dbReference>
<dbReference type="Pfam" id="PF00990">
    <property type="entry name" value="GGDEF"/>
    <property type="match status" value="1"/>
</dbReference>
<sequence>MECNQTEERKRAAIELTRHLVRKHYCENDTEALIALFDEPMAWFGAGEDEYATGRDTISAIFREFAGKVPKCNLSGEEYSAMELGPDVYLCTGRMWITTDPATNIYLQVHQRITTIFRWANGTARCCHIHISNPYSDMVSGDVGFPTRMARQSYEYLMRCVREQQELLDAQTAELSSIYETIPCAIFRLLRTGDSCRLLTFNQALADTLQCSRETIQAMDCSSGFLGNIVPEDLAEVRAAMRRLKKPGDYTHVTYRVRNSGGECVHLRSTINLISEDGNGQIIQNSAFNVSRSMELEAQLSRLSFEDSLTGLFNRNRFTRDMNNYFGTERAHLGVASLDLNGLKEVNDQQGHGAGDALLQRAAEHIRRAFPDRGYRIGGDEFVIIDEDLDEAAFVKTIHTLCQALERDRISVSCGYAWRASHCSVKTQLEEADARMYQNKKRYYSDRRHDRRKN</sequence>
<evidence type="ECO:0000313" key="3">
    <source>
        <dbReference type="Proteomes" id="UP000886884"/>
    </source>
</evidence>
<dbReference type="Gene3D" id="3.10.450.50">
    <property type="match status" value="1"/>
</dbReference>
<dbReference type="SUPFAM" id="SSF54427">
    <property type="entry name" value="NTF2-like"/>
    <property type="match status" value="1"/>
</dbReference>
<reference evidence="2" key="2">
    <citation type="journal article" date="2021" name="PeerJ">
        <title>Extensive microbial diversity within the chicken gut microbiome revealed by metagenomics and culture.</title>
        <authorList>
            <person name="Gilroy R."/>
            <person name="Ravi A."/>
            <person name="Getino M."/>
            <person name="Pursley I."/>
            <person name="Horton D.L."/>
            <person name="Alikhan N.F."/>
            <person name="Baker D."/>
            <person name="Gharbi K."/>
            <person name="Hall N."/>
            <person name="Watson M."/>
            <person name="Adriaenssens E.M."/>
            <person name="Foster-Nyarko E."/>
            <person name="Jarju S."/>
            <person name="Secka A."/>
            <person name="Antonio M."/>
            <person name="Oren A."/>
            <person name="Chaudhuri R.R."/>
            <person name="La Ragione R."/>
            <person name="Hildebrand F."/>
            <person name="Pallen M.J."/>
        </authorList>
    </citation>
    <scope>NUCLEOTIDE SEQUENCE</scope>
    <source>
        <strain evidence="2">CHK183-6373</strain>
    </source>
</reference>
<dbReference type="Proteomes" id="UP000886884">
    <property type="component" value="Unassembled WGS sequence"/>
</dbReference>
<dbReference type="InterPro" id="IPR029787">
    <property type="entry name" value="Nucleotide_cyclase"/>
</dbReference>
<organism evidence="2 3">
    <name type="scientific">Candidatus Ornithocaccomicrobium faecavium</name>
    <dbReference type="NCBI Taxonomy" id="2840890"/>
    <lineage>
        <taxon>Bacteria</taxon>
        <taxon>Bacillati</taxon>
        <taxon>Bacillota</taxon>
        <taxon>Clostridia</taxon>
        <taxon>Candidatus Ornithocaccomicrobium</taxon>
    </lineage>
</organism>
<evidence type="ECO:0000313" key="2">
    <source>
        <dbReference type="EMBL" id="HIV26881.1"/>
    </source>
</evidence>
<protein>
    <submittedName>
        <fullName evidence="2">Diguanylate cyclase</fullName>
    </submittedName>
</protein>
<dbReference type="InterPro" id="IPR000014">
    <property type="entry name" value="PAS"/>
</dbReference>
<proteinExistence type="predicted"/>
<evidence type="ECO:0000259" key="1">
    <source>
        <dbReference type="PROSITE" id="PS50887"/>
    </source>
</evidence>
<dbReference type="InterPro" id="IPR000160">
    <property type="entry name" value="GGDEF_dom"/>
</dbReference>
<reference evidence="2" key="1">
    <citation type="submission" date="2020-10" db="EMBL/GenBank/DDBJ databases">
        <authorList>
            <person name="Gilroy R."/>
        </authorList>
    </citation>
    <scope>NUCLEOTIDE SEQUENCE</scope>
    <source>
        <strain evidence="2">CHK183-6373</strain>
    </source>
</reference>
<dbReference type="EMBL" id="DVOT01000052">
    <property type="protein sequence ID" value="HIV26881.1"/>
    <property type="molecule type" value="Genomic_DNA"/>
</dbReference>
<dbReference type="PROSITE" id="PS50887">
    <property type="entry name" value="GGDEF"/>
    <property type="match status" value="1"/>
</dbReference>
<dbReference type="SUPFAM" id="SSF55073">
    <property type="entry name" value="Nucleotide cyclase"/>
    <property type="match status" value="1"/>
</dbReference>
<gene>
    <name evidence="2" type="ORF">IAA64_02845</name>
</gene>
<dbReference type="InterPro" id="IPR013655">
    <property type="entry name" value="PAS_fold_3"/>
</dbReference>
<accession>A0A9D1P5D2</accession>
<dbReference type="InterPro" id="IPR052155">
    <property type="entry name" value="Biofilm_reg_signaling"/>
</dbReference>
<dbReference type="Pfam" id="PF08447">
    <property type="entry name" value="PAS_3"/>
    <property type="match status" value="1"/>
</dbReference>
<dbReference type="SMART" id="SM00267">
    <property type="entry name" value="GGDEF"/>
    <property type="match status" value="1"/>
</dbReference>
<dbReference type="AlphaFoldDB" id="A0A9D1P5D2"/>
<name>A0A9D1P5D2_9FIRM</name>
<dbReference type="SUPFAM" id="SSF55785">
    <property type="entry name" value="PYP-like sensor domain (PAS domain)"/>
    <property type="match status" value="1"/>
</dbReference>
<dbReference type="InterPro" id="IPR032710">
    <property type="entry name" value="NTF2-like_dom_sf"/>
</dbReference>
<dbReference type="PANTHER" id="PTHR44757:SF2">
    <property type="entry name" value="BIOFILM ARCHITECTURE MAINTENANCE PROTEIN MBAA"/>
    <property type="match status" value="1"/>
</dbReference>